<name>A0A6J5KTT5_9CAUD</name>
<accession>A0A6J5KTT5</accession>
<protein>
    <submittedName>
        <fullName evidence="1">Uncharacterized protein</fullName>
    </submittedName>
</protein>
<proteinExistence type="predicted"/>
<sequence length="53" mass="6405">MCVFNRFSSRDEFKKIRVMEDVNKFYEWMLKMGNIHLANNEEMSKAFIIVAEN</sequence>
<dbReference type="EMBL" id="LR796188">
    <property type="protein sequence ID" value="CAB4125311.1"/>
    <property type="molecule type" value="Genomic_DNA"/>
</dbReference>
<reference evidence="1" key="1">
    <citation type="submission" date="2020-04" db="EMBL/GenBank/DDBJ databases">
        <authorList>
            <person name="Chiriac C."/>
            <person name="Salcher M."/>
            <person name="Ghai R."/>
            <person name="Kavagutti S V."/>
        </authorList>
    </citation>
    <scope>NUCLEOTIDE SEQUENCE</scope>
</reference>
<evidence type="ECO:0000313" key="1">
    <source>
        <dbReference type="EMBL" id="CAB4125311.1"/>
    </source>
</evidence>
<gene>
    <name evidence="1" type="ORF">UFOVP54_107</name>
</gene>
<organism evidence="1">
    <name type="scientific">uncultured Caudovirales phage</name>
    <dbReference type="NCBI Taxonomy" id="2100421"/>
    <lineage>
        <taxon>Viruses</taxon>
        <taxon>Duplodnaviria</taxon>
        <taxon>Heunggongvirae</taxon>
        <taxon>Uroviricota</taxon>
        <taxon>Caudoviricetes</taxon>
        <taxon>Peduoviridae</taxon>
        <taxon>Maltschvirus</taxon>
        <taxon>Maltschvirus maltsch</taxon>
    </lineage>
</organism>